<gene>
    <name evidence="1" type="ORF">LCGC14_1590870</name>
</gene>
<organism evidence="1">
    <name type="scientific">marine sediment metagenome</name>
    <dbReference type="NCBI Taxonomy" id="412755"/>
    <lineage>
        <taxon>unclassified sequences</taxon>
        <taxon>metagenomes</taxon>
        <taxon>ecological metagenomes</taxon>
    </lineage>
</organism>
<name>A0A0F9KUQ3_9ZZZZ</name>
<evidence type="ECO:0008006" key="2">
    <source>
        <dbReference type="Google" id="ProtNLM"/>
    </source>
</evidence>
<comment type="caution">
    <text evidence="1">The sequence shown here is derived from an EMBL/GenBank/DDBJ whole genome shotgun (WGS) entry which is preliminary data.</text>
</comment>
<sequence length="81" mass="9266">MSNATYFLQECPTCGRRLQIRVEYLGKQLVCQHCQGKFTAIDPANTRYDCTTQSSLLLRRADELLESIPQRDASARSPFPR</sequence>
<protein>
    <recommendedName>
        <fullName evidence="2">Transcription factor zinc-finger domain-containing protein</fullName>
    </recommendedName>
</protein>
<dbReference type="AlphaFoldDB" id="A0A0F9KUQ3"/>
<proteinExistence type="predicted"/>
<evidence type="ECO:0000313" key="1">
    <source>
        <dbReference type="EMBL" id="KKM25848.1"/>
    </source>
</evidence>
<dbReference type="EMBL" id="LAZR01012627">
    <property type="protein sequence ID" value="KKM25848.1"/>
    <property type="molecule type" value="Genomic_DNA"/>
</dbReference>
<reference evidence="1" key="1">
    <citation type="journal article" date="2015" name="Nature">
        <title>Complex archaea that bridge the gap between prokaryotes and eukaryotes.</title>
        <authorList>
            <person name="Spang A."/>
            <person name="Saw J.H."/>
            <person name="Jorgensen S.L."/>
            <person name="Zaremba-Niedzwiedzka K."/>
            <person name="Martijn J."/>
            <person name="Lind A.E."/>
            <person name="van Eijk R."/>
            <person name="Schleper C."/>
            <person name="Guy L."/>
            <person name="Ettema T.J."/>
        </authorList>
    </citation>
    <scope>NUCLEOTIDE SEQUENCE</scope>
</reference>
<accession>A0A0F9KUQ3</accession>